<comment type="function">
    <text evidence="7">Part of a binding-protein-dependent transport system for a sugar.</text>
</comment>
<keyword evidence="6" id="KW-0574">Periplasm</keyword>
<evidence type="ECO:0000256" key="4">
    <source>
        <dbReference type="ARBA" id="ARBA00022597"/>
    </source>
</evidence>
<evidence type="ECO:0000313" key="11">
    <source>
        <dbReference type="Proteomes" id="UP001205906"/>
    </source>
</evidence>
<keyword evidence="5 9" id="KW-0732">Signal</keyword>
<reference evidence="10 11" key="1">
    <citation type="submission" date="2022-06" db="EMBL/GenBank/DDBJ databases">
        <title>Mesorhizobium sp. strain RP14 Genome sequencing and assembly.</title>
        <authorList>
            <person name="Kim I."/>
        </authorList>
    </citation>
    <scope>NUCLEOTIDE SEQUENCE [LARGE SCALE GENOMIC DNA]</scope>
    <source>
        <strain evidence="11">RP14(2022)</strain>
    </source>
</reference>
<comment type="caution">
    <text evidence="10">The sequence shown here is derived from an EMBL/GenBank/DDBJ whole genome shotgun (WGS) entry which is preliminary data.</text>
</comment>
<sequence>MRYRLGMAALAGSVAFSLSPAFATDLEVTHWWTSGGEAAAVAEFAKAFDATGNKWIDGAIAGSGGTARPIMVSRITGGDPMGATQFNHGRQAEELVQEGLMRDLTDLATKEKWAEVIRPKSLLDNCTIEGKIYCAPVNIHSWQWLWLSNKAFTDAGVAVPTNWDEFVAAAPKLREKNIIPLAVGGQGWQATGAFDTMLLELGGKDLYLKIYQDKDSEAAGGPEAAKIFKAADDARKLAKGSNVQDWNQATNLVITGKAGGQIMGDWAQGEFAVAGLKAGTDYSCLPGLGVSNPTLATGGDAFYFPVLKDEAKSAAQEVLASTMLKPEVQVAFNAKKGSLPVRGDVDVGSVNDCTRKGLDILAKPDSVVKSTDELASADTQKQKEDLFTEFFANESLTAEDAQKRFAEIISSAD</sequence>
<dbReference type="Gene3D" id="3.40.190.10">
    <property type="entry name" value="Periplasmic binding protein-like II"/>
    <property type="match status" value="2"/>
</dbReference>
<evidence type="ECO:0000256" key="9">
    <source>
        <dbReference type="SAM" id="SignalP"/>
    </source>
</evidence>
<evidence type="ECO:0000313" key="10">
    <source>
        <dbReference type="EMBL" id="MCO6048939.1"/>
    </source>
</evidence>
<keyword evidence="4" id="KW-0762">Sugar transport</keyword>
<comment type="similarity">
    <text evidence="2">Belongs to the bacterial solute-binding protein 1 family.</text>
</comment>
<proteinExistence type="inferred from homology"/>
<evidence type="ECO:0000256" key="2">
    <source>
        <dbReference type="ARBA" id="ARBA00008520"/>
    </source>
</evidence>
<dbReference type="RefSeq" id="WP_252816216.1">
    <property type="nucleotide sequence ID" value="NZ_JAMXQS010000002.1"/>
</dbReference>
<evidence type="ECO:0000256" key="8">
    <source>
        <dbReference type="ARBA" id="ARBA00049753"/>
    </source>
</evidence>
<accession>A0ABT1C2A7</accession>
<dbReference type="EMBL" id="JAMXQS010000002">
    <property type="protein sequence ID" value="MCO6048939.1"/>
    <property type="molecule type" value="Genomic_DNA"/>
</dbReference>
<dbReference type="PANTHER" id="PTHR43649">
    <property type="entry name" value="ARABINOSE-BINDING PROTEIN-RELATED"/>
    <property type="match status" value="1"/>
</dbReference>
<name>A0ABT1C2A7_9HYPH</name>
<keyword evidence="11" id="KW-1185">Reference proteome</keyword>
<evidence type="ECO:0000256" key="3">
    <source>
        <dbReference type="ARBA" id="ARBA00022448"/>
    </source>
</evidence>
<protein>
    <recommendedName>
        <fullName evidence="8">Probable sugar-binding periplasmic protein</fullName>
    </recommendedName>
</protein>
<dbReference type="Proteomes" id="UP001205906">
    <property type="component" value="Unassembled WGS sequence"/>
</dbReference>
<evidence type="ECO:0000256" key="6">
    <source>
        <dbReference type="ARBA" id="ARBA00022764"/>
    </source>
</evidence>
<comment type="subcellular location">
    <subcellularLocation>
        <location evidence="1">Periplasm</location>
    </subcellularLocation>
</comment>
<dbReference type="PANTHER" id="PTHR43649:SF28">
    <property type="entry name" value="BINDING PROTEIN COMPONENT OF ABC SUGAR TRANSPORTER-RELATED"/>
    <property type="match status" value="1"/>
</dbReference>
<keyword evidence="3" id="KW-0813">Transport</keyword>
<feature type="signal peptide" evidence="9">
    <location>
        <begin position="1"/>
        <end position="23"/>
    </location>
</feature>
<feature type="chain" id="PRO_5045759429" description="Probable sugar-binding periplasmic protein" evidence="9">
    <location>
        <begin position="24"/>
        <end position="413"/>
    </location>
</feature>
<evidence type="ECO:0000256" key="7">
    <source>
        <dbReference type="ARBA" id="ARBA00049629"/>
    </source>
</evidence>
<dbReference type="InterPro" id="IPR006059">
    <property type="entry name" value="SBP"/>
</dbReference>
<evidence type="ECO:0000256" key="5">
    <source>
        <dbReference type="ARBA" id="ARBA00022729"/>
    </source>
</evidence>
<dbReference type="InterPro" id="IPR050490">
    <property type="entry name" value="Bact_solute-bd_prot1"/>
</dbReference>
<dbReference type="Pfam" id="PF01547">
    <property type="entry name" value="SBP_bac_1"/>
    <property type="match status" value="1"/>
</dbReference>
<gene>
    <name evidence="10" type="ORF">NGM99_03940</name>
</gene>
<dbReference type="SUPFAM" id="SSF53850">
    <property type="entry name" value="Periplasmic binding protein-like II"/>
    <property type="match status" value="1"/>
</dbReference>
<organism evidence="10 11">
    <name type="scientific">Mesorhizobium liriopis</name>
    <dbReference type="NCBI Taxonomy" id="2953882"/>
    <lineage>
        <taxon>Bacteria</taxon>
        <taxon>Pseudomonadati</taxon>
        <taxon>Pseudomonadota</taxon>
        <taxon>Alphaproteobacteria</taxon>
        <taxon>Hyphomicrobiales</taxon>
        <taxon>Phyllobacteriaceae</taxon>
        <taxon>Mesorhizobium</taxon>
    </lineage>
</organism>
<evidence type="ECO:0000256" key="1">
    <source>
        <dbReference type="ARBA" id="ARBA00004418"/>
    </source>
</evidence>